<name>A0A6F8TBF1_ACIBA</name>
<dbReference type="AlphaFoldDB" id="A0A6F8TBF1"/>
<reference evidence="1" key="1">
    <citation type="submission" date="2020-03" db="EMBL/GenBank/DDBJ databases">
        <title>Complete genome sequence of Acinetobacter baumannii ATCC19606T, which is a model strain for tolerization of antimicrobial agents.</title>
        <authorList>
            <person name="Tsubouchi T."/>
            <person name="Suzuki M."/>
            <person name="Niki M."/>
            <person name="Oinuma K."/>
            <person name="Niki M."/>
            <person name="Shibayama K."/>
            <person name="Kakeya H."/>
            <person name="Kaneko Y."/>
        </authorList>
    </citation>
    <scope>NUCLEOTIDE SEQUENCE</scope>
    <source>
        <strain evidence="1">ATCC19606</strain>
    </source>
</reference>
<sequence length="45" mass="5226">MFFKEQNKTAFLEVWLSKDKGLPKIKKITHKLVIFNKVYELSGAG</sequence>
<accession>A0A6F8TBF1</accession>
<gene>
    <name evidence="1" type="ORF">ATCC19606_01180</name>
</gene>
<evidence type="ECO:0000313" key="1">
    <source>
        <dbReference type="EMBL" id="BCA97782.1"/>
    </source>
</evidence>
<dbReference type="RefSeq" id="WP_000465171.1">
    <property type="nucleotide sequence ID" value="NZ_VLFN01000002.1"/>
</dbReference>
<proteinExistence type="predicted"/>
<dbReference type="EMBL" id="AP022836">
    <property type="protein sequence ID" value="BCA97782.1"/>
    <property type="molecule type" value="Genomic_DNA"/>
</dbReference>
<protein>
    <submittedName>
        <fullName evidence="1">Uncharacterized protein</fullName>
    </submittedName>
</protein>
<organism evidence="1">
    <name type="scientific">Acinetobacter baumannii</name>
    <dbReference type="NCBI Taxonomy" id="470"/>
    <lineage>
        <taxon>Bacteria</taxon>
        <taxon>Pseudomonadati</taxon>
        <taxon>Pseudomonadota</taxon>
        <taxon>Gammaproteobacteria</taxon>
        <taxon>Moraxellales</taxon>
        <taxon>Moraxellaceae</taxon>
        <taxon>Acinetobacter</taxon>
        <taxon>Acinetobacter calcoaceticus/baumannii complex</taxon>
    </lineage>
</organism>